<protein>
    <submittedName>
        <fullName evidence="1">SDR family NAD(P)-dependent oxidoreductase</fullName>
    </submittedName>
</protein>
<comment type="caution">
    <text evidence="1">The sequence shown here is derived from an EMBL/GenBank/DDBJ whole genome shotgun (WGS) entry which is preliminary data.</text>
</comment>
<accession>A0ABS1SXE8</accession>
<dbReference type="SUPFAM" id="SSF51735">
    <property type="entry name" value="NAD(P)-binding Rossmann-fold domains"/>
    <property type="match status" value="1"/>
</dbReference>
<organism evidence="1 2">
    <name type="scientific">Shewanella schlegeliana</name>
    <dbReference type="NCBI Taxonomy" id="190308"/>
    <lineage>
        <taxon>Bacteria</taxon>
        <taxon>Pseudomonadati</taxon>
        <taxon>Pseudomonadota</taxon>
        <taxon>Gammaproteobacteria</taxon>
        <taxon>Alteromonadales</taxon>
        <taxon>Shewanellaceae</taxon>
        <taxon>Shewanella</taxon>
    </lineage>
</organism>
<dbReference type="Proteomes" id="UP000604898">
    <property type="component" value="Unassembled WGS sequence"/>
</dbReference>
<keyword evidence="2" id="KW-1185">Reference proteome</keyword>
<dbReference type="PANTHER" id="PTHR48079:SF6">
    <property type="entry name" value="NAD(P)-BINDING DOMAIN-CONTAINING PROTEIN-RELATED"/>
    <property type="match status" value="1"/>
</dbReference>
<dbReference type="PANTHER" id="PTHR48079">
    <property type="entry name" value="PROTEIN YEEZ"/>
    <property type="match status" value="1"/>
</dbReference>
<evidence type="ECO:0000313" key="2">
    <source>
        <dbReference type="Proteomes" id="UP000604898"/>
    </source>
</evidence>
<dbReference type="RefSeq" id="WP_202721352.1">
    <property type="nucleotide sequence ID" value="NZ_BPEX01000008.1"/>
</dbReference>
<reference evidence="1 2" key="1">
    <citation type="submission" date="2021-01" db="EMBL/GenBank/DDBJ databases">
        <title>Genome sequence of Shewanella schlegeliana JCM 11561.</title>
        <authorList>
            <person name="Zhang H."/>
            <person name="Li C."/>
        </authorList>
    </citation>
    <scope>NUCLEOTIDE SEQUENCE [LARGE SCALE GENOMIC DNA]</scope>
    <source>
        <strain evidence="1 2">JCM 11561</strain>
    </source>
</reference>
<gene>
    <name evidence="1" type="ORF">JMA39_07970</name>
</gene>
<evidence type="ECO:0000313" key="1">
    <source>
        <dbReference type="EMBL" id="MBL4913074.1"/>
    </source>
</evidence>
<proteinExistence type="predicted"/>
<dbReference type="InterPro" id="IPR051783">
    <property type="entry name" value="NAD(P)-dependent_oxidoreduct"/>
</dbReference>
<sequence length="284" mass="30989">MIKSVCIVGCGWFGLPLAKALVAGGVKVFGSKRLQTEVLSLQKLGINGFRLDLDDDAMLAQERTDIARALSADCLVINIPPGLRKDPDAYLLRLAKLKQLIDAKNYKKVIFVSTTGVYPQVDKVLSEQDACAHSEISTKLLQAEALFSELDNSVTVRFAGLVGPQRHPGRFLAGKTGLLDASAAVNLVHLNDCILAVSTLLFNQTSRGVYNVCAPLHPTRQAFYSQAARELGLVEPQFSESEQVTEPSAEDTRVTGKQICSERLCSELNFEYQFSNPIDMLLAC</sequence>
<dbReference type="InterPro" id="IPR036291">
    <property type="entry name" value="NAD(P)-bd_dom_sf"/>
</dbReference>
<dbReference type="Gene3D" id="3.40.50.720">
    <property type="entry name" value="NAD(P)-binding Rossmann-like Domain"/>
    <property type="match status" value="1"/>
</dbReference>
<name>A0ABS1SXE8_9GAMM</name>
<dbReference type="EMBL" id="JAESVD010000004">
    <property type="protein sequence ID" value="MBL4913074.1"/>
    <property type="molecule type" value="Genomic_DNA"/>
</dbReference>